<evidence type="ECO:0000256" key="6">
    <source>
        <dbReference type="SAM" id="Phobius"/>
    </source>
</evidence>
<comment type="subcellular location">
    <subcellularLocation>
        <location evidence="1">Secreted</location>
    </subcellularLocation>
</comment>
<dbReference type="SUPFAM" id="SSF53474">
    <property type="entry name" value="alpha/beta-Hydrolases"/>
    <property type="match status" value="1"/>
</dbReference>
<dbReference type="GO" id="GO:0016298">
    <property type="term" value="F:lipase activity"/>
    <property type="evidence" value="ECO:0007669"/>
    <property type="project" value="InterPro"/>
</dbReference>
<evidence type="ECO:0000256" key="3">
    <source>
        <dbReference type="ARBA" id="ARBA00022525"/>
    </source>
</evidence>
<dbReference type="EMBL" id="LNIX01000009">
    <property type="protein sequence ID" value="OXA50283.1"/>
    <property type="molecule type" value="Genomic_DNA"/>
</dbReference>
<dbReference type="GO" id="GO:0005615">
    <property type="term" value="C:extracellular space"/>
    <property type="evidence" value="ECO:0007669"/>
    <property type="project" value="TreeGrafter"/>
</dbReference>
<feature type="transmembrane region" description="Helical" evidence="6">
    <location>
        <begin position="325"/>
        <end position="349"/>
    </location>
</feature>
<keyword evidence="3" id="KW-0964">Secreted</keyword>
<comment type="similarity">
    <text evidence="2 4">Belongs to the AB hydrolase superfamily. Lipase family.</text>
</comment>
<dbReference type="GO" id="GO:0016042">
    <property type="term" value="P:lipid catabolic process"/>
    <property type="evidence" value="ECO:0007669"/>
    <property type="project" value="TreeGrafter"/>
</dbReference>
<feature type="region of interest" description="Disordered" evidence="5">
    <location>
        <begin position="428"/>
        <end position="450"/>
    </location>
</feature>
<protein>
    <submittedName>
        <fullName evidence="8">Endothelial lipase</fullName>
    </submittedName>
</protein>
<keyword evidence="9" id="KW-1185">Reference proteome</keyword>
<accession>A0A226DYC8</accession>
<proteinExistence type="inferred from homology"/>
<dbReference type="Proteomes" id="UP000198287">
    <property type="component" value="Unassembled WGS sequence"/>
</dbReference>
<keyword evidence="6" id="KW-0812">Transmembrane</keyword>
<dbReference type="AlphaFoldDB" id="A0A226DYC8"/>
<gene>
    <name evidence="8" type="ORF">Fcan01_14739</name>
</gene>
<evidence type="ECO:0000256" key="2">
    <source>
        <dbReference type="ARBA" id="ARBA00010701"/>
    </source>
</evidence>
<dbReference type="InterPro" id="IPR000734">
    <property type="entry name" value="TAG_lipase"/>
</dbReference>
<organism evidence="8 9">
    <name type="scientific">Folsomia candida</name>
    <name type="common">Springtail</name>
    <dbReference type="NCBI Taxonomy" id="158441"/>
    <lineage>
        <taxon>Eukaryota</taxon>
        <taxon>Metazoa</taxon>
        <taxon>Ecdysozoa</taxon>
        <taxon>Arthropoda</taxon>
        <taxon>Hexapoda</taxon>
        <taxon>Collembola</taxon>
        <taxon>Entomobryomorpha</taxon>
        <taxon>Isotomoidea</taxon>
        <taxon>Isotomidae</taxon>
        <taxon>Proisotominae</taxon>
        <taxon>Folsomia</taxon>
    </lineage>
</organism>
<feature type="region of interest" description="Disordered" evidence="5">
    <location>
        <begin position="529"/>
        <end position="548"/>
    </location>
</feature>
<reference evidence="8 9" key="1">
    <citation type="submission" date="2015-12" db="EMBL/GenBank/DDBJ databases">
        <title>The genome of Folsomia candida.</title>
        <authorList>
            <person name="Faddeeva A."/>
            <person name="Derks M.F."/>
            <person name="Anvar Y."/>
            <person name="Smit S."/>
            <person name="Van Straalen N."/>
            <person name="Roelofs D."/>
        </authorList>
    </citation>
    <scope>NUCLEOTIDE SEQUENCE [LARGE SCALE GENOMIC DNA]</scope>
    <source>
        <strain evidence="8 9">VU population</strain>
        <tissue evidence="8">Whole body</tissue>
    </source>
</reference>
<evidence type="ECO:0000313" key="8">
    <source>
        <dbReference type="EMBL" id="OXA50283.1"/>
    </source>
</evidence>
<dbReference type="OrthoDB" id="10671969at2759"/>
<dbReference type="InterPro" id="IPR013818">
    <property type="entry name" value="Lipase"/>
</dbReference>
<evidence type="ECO:0000256" key="5">
    <source>
        <dbReference type="SAM" id="MobiDB-lite"/>
    </source>
</evidence>
<sequence length="596" mass="66215">MWFIKFKSRLKLRYIKALRIRIASKFSAKSKFSKFLNSCSIMWRKVAYFLSVIGVCVFAQEISTDVNLIKFVYYDASAPSTGVEIVFNDVQSLTASGLKAGVPTTLVIDGFLSNGETPMPKTTKNALIQNRPQENVIIVDWGALSGSGTPIPNQEALLQTYVKVLPNIGPVGRRVAQFLHFLKVNKAISSSQVHIVGHSLGSHISGAAGSWAQRDFNDTIARITGLDPAGPFFSGGNDNDKRLHKEDATFVDIYHTNRNMLGDKDHKTGDVNVYVNGGDNQPGCEEKEDKDALNLHLDFTFFSGSHHPGSGAGYSNSDDEVSEDLLIVLFTCIPLIAAIVVIFFIAAAIRKMRRSESLQEVQRRNEFKMSSKANKGLHTSFSNPLQSFSLSKKTKSKKNADPPSPMSLHEIRVVQVPSRGQNRASLGTQLSLESTSSTSSSNTPKSLNSPNSLYFSQVPPWYLYSTPYYRSQYHLNKLHRQLSNHEVGGSLQSLGGSMQSLNQYNNYVNQSLTGAAVSCAQQANSTTTMGTMASSESEPDMDSFDKKKKSSKKLKKVFQMMNIPKRIRQHQAEKNRFNIYTIPNETREQLKQIYVY</sequence>
<feature type="domain" description="Lipase" evidence="7">
    <location>
        <begin position="65"/>
        <end position="289"/>
    </location>
</feature>
<dbReference type="Pfam" id="PF00151">
    <property type="entry name" value="Lipase"/>
    <property type="match status" value="1"/>
</dbReference>
<name>A0A226DYC8_FOLCA</name>
<dbReference type="PANTHER" id="PTHR11610">
    <property type="entry name" value="LIPASE"/>
    <property type="match status" value="1"/>
</dbReference>
<keyword evidence="6" id="KW-0472">Membrane</keyword>
<comment type="caution">
    <text evidence="8">The sequence shown here is derived from an EMBL/GenBank/DDBJ whole genome shotgun (WGS) entry which is preliminary data.</text>
</comment>
<evidence type="ECO:0000256" key="4">
    <source>
        <dbReference type="RuleBase" id="RU004262"/>
    </source>
</evidence>
<evidence type="ECO:0000256" key="1">
    <source>
        <dbReference type="ARBA" id="ARBA00004613"/>
    </source>
</evidence>
<evidence type="ECO:0000259" key="7">
    <source>
        <dbReference type="Pfam" id="PF00151"/>
    </source>
</evidence>
<keyword evidence="6" id="KW-1133">Transmembrane helix</keyword>
<dbReference type="InterPro" id="IPR029058">
    <property type="entry name" value="AB_hydrolase_fold"/>
</dbReference>
<dbReference type="Gene3D" id="3.40.50.1820">
    <property type="entry name" value="alpha/beta hydrolase"/>
    <property type="match status" value="1"/>
</dbReference>
<evidence type="ECO:0000313" key="9">
    <source>
        <dbReference type="Proteomes" id="UP000198287"/>
    </source>
</evidence>